<organism evidence="9">
    <name type="scientific">OCS116 cluster bacterium</name>
    <dbReference type="NCBI Taxonomy" id="2030921"/>
    <lineage>
        <taxon>Bacteria</taxon>
        <taxon>Pseudomonadati</taxon>
        <taxon>Pseudomonadota</taxon>
        <taxon>Alphaproteobacteria</taxon>
        <taxon>OCS116 cluster</taxon>
    </lineage>
</organism>
<keyword evidence="7" id="KW-0472">Membrane</keyword>
<dbReference type="EMBL" id="NVUS01000002">
    <property type="protein sequence ID" value="PCJ03378.1"/>
    <property type="molecule type" value="Genomic_DNA"/>
</dbReference>
<evidence type="ECO:0000256" key="2">
    <source>
        <dbReference type="ARBA" id="ARBA00012438"/>
    </source>
</evidence>
<evidence type="ECO:0000256" key="4">
    <source>
        <dbReference type="ARBA" id="ARBA00022679"/>
    </source>
</evidence>
<evidence type="ECO:0000313" key="9">
    <source>
        <dbReference type="EMBL" id="PCJ03378.1"/>
    </source>
</evidence>
<dbReference type="PRINTS" id="PR00344">
    <property type="entry name" value="BCTRLSENSOR"/>
</dbReference>
<comment type="catalytic activity">
    <reaction evidence="1">
        <text>ATP + protein L-histidine = ADP + protein N-phospho-L-histidine.</text>
        <dbReference type="EC" id="2.7.13.3"/>
    </reaction>
</comment>
<feature type="compositionally biased region" description="Basic and acidic residues" evidence="6">
    <location>
        <begin position="521"/>
        <end position="530"/>
    </location>
</feature>
<reference evidence="9" key="2">
    <citation type="journal article" date="2018" name="ISME J.">
        <title>A dynamic microbial community with high functional redundancy inhabits the cold, oxic subseafloor aquifer.</title>
        <authorList>
            <person name="Tully B.J."/>
            <person name="Wheat C.G."/>
            <person name="Glazer B.T."/>
            <person name="Huber J.A."/>
        </authorList>
    </citation>
    <scope>NUCLEOTIDE SEQUENCE</scope>
    <source>
        <strain evidence="9">NORP83</strain>
    </source>
</reference>
<evidence type="ECO:0000256" key="1">
    <source>
        <dbReference type="ARBA" id="ARBA00000085"/>
    </source>
</evidence>
<dbReference type="InterPro" id="IPR036097">
    <property type="entry name" value="HisK_dim/P_sf"/>
</dbReference>
<evidence type="ECO:0000256" key="7">
    <source>
        <dbReference type="SAM" id="Phobius"/>
    </source>
</evidence>
<feature type="transmembrane region" description="Helical" evidence="7">
    <location>
        <begin position="211"/>
        <end position="228"/>
    </location>
</feature>
<protein>
    <recommendedName>
        <fullName evidence="2">histidine kinase</fullName>
        <ecNumber evidence="2">2.7.13.3</ecNumber>
    </recommendedName>
</protein>
<keyword evidence="4" id="KW-0808">Transferase</keyword>
<dbReference type="InterPro" id="IPR003594">
    <property type="entry name" value="HATPase_dom"/>
</dbReference>
<keyword evidence="7" id="KW-1133">Transmembrane helix</keyword>
<dbReference type="GO" id="GO:0005886">
    <property type="term" value="C:plasma membrane"/>
    <property type="evidence" value="ECO:0007669"/>
    <property type="project" value="TreeGrafter"/>
</dbReference>
<dbReference type="CDD" id="cd00082">
    <property type="entry name" value="HisKA"/>
    <property type="match status" value="1"/>
</dbReference>
<evidence type="ECO:0000259" key="8">
    <source>
        <dbReference type="PROSITE" id="PS50109"/>
    </source>
</evidence>
<keyword evidence="3" id="KW-0597">Phosphoprotein</keyword>
<gene>
    <name evidence="9" type="ORF">COB13_01760</name>
</gene>
<dbReference type="EC" id="2.7.13.3" evidence="2"/>
<reference key="1">
    <citation type="submission" date="2017-08" db="EMBL/GenBank/DDBJ databases">
        <title>A dynamic microbial community with high functional redundancy inhabits the cold, oxic subseafloor aquifer.</title>
        <authorList>
            <person name="Tully B.J."/>
            <person name="Wheat C.G."/>
            <person name="Glazer B.T."/>
            <person name="Huber J.A."/>
        </authorList>
    </citation>
    <scope>NUCLEOTIDE SEQUENCE [LARGE SCALE GENOMIC DNA]</scope>
</reference>
<evidence type="ECO:0000256" key="3">
    <source>
        <dbReference type="ARBA" id="ARBA00022553"/>
    </source>
</evidence>
<dbReference type="InterPro" id="IPR036890">
    <property type="entry name" value="HATPase_C_sf"/>
</dbReference>
<keyword evidence="5 9" id="KW-0418">Kinase</keyword>
<dbReference type="GO" id="GO:0000155">
    <property type="term" value="F:phosphorelay sensor kinase activity"/>
    <property type="evidence" value="ECO:0007669"/>
    <property type="project" value="InterPro"/>
</dbReference>
<dbReference type="GO" id="GO:0009927">
    <property type="term" value="F:histidine phosphotransfer kinase activity"/>
    <property type="evidence" value="ECO:0007669"/>
    <property type="project" value="TreeGrafter"/>
</dbReference>
<evidence type="ECO:0000256" key="5">
    <source>
        <dbReference type="ARBA" id="ARBA00022777"/>
    </source>
</evidence>
<dbReference type="SMART" id="SM00387">
    <property type="entry name" value="HATPase_c"/>
    <property type="match status" value="1"/>
</dbReference>
<comment type="caution">
    <text evidence="9">The sequence shown here is derived from an EMBL/GenBank/DDBJ whole genome shotgun (WGS) entry which is preliminary data.</text>
</comment>
<dbReference type="Pfam" id="PF00512">
    <property type="entry name" value="HisKA"/>
    <property type="match status" value="1"/>
</dbReference>
<dbReference type="PROSITE" id="PS50109">
    <property type="entry name" value="HIS_KIN"/>
    <property type="match status" value="1"/>
</dbReference>
<feature type="transmembrane region" description="Helical" evidence="7">
    <location>
        <begin position="135"/>
        <end position="155"/>
    </location>
</feature>
<evidence type="ECO:0000256" key="6">
    <source>
        <dbReference type="SAM" id="MobiDB-lite"/>
    </source>
</evidence>
<feature type="transmembrane region" description="Helical" evidence="7">
    <location>
        <begin position="95"/>
        <end position="114"/>
    </location>
</feature>
<feature type="transmembrane region" description="Helical" evidence="7">
    <location>
        <begin position="161"/>
        <end position="180"/>
    </location>
</feature>
<dbReference type="SUPFAM" id="SSF47384">
    <property type="entry name" value="Homodimeric domain of signal transducing histidine kinase"/>
    <property type="match status" value="1"/>
</dbReference>
<sequence length="550" mass="61532">MFRRKNKNKNPVNITSQKLTKSNKTQKKNKKRNGQLDIARENIAIAQGTSVHFRHDLLALYAQNQRSIPTALPFICTIFAVISLIWVPITFVGLWLASVYISHGILLTMCKRFLMTNPAKSRPSVWEDRFSIAEFFCGLTIAGAALFMLVGDVSAQYSGNFIEAVVFGFVILIMSLRMILANNSLTMMYSSSLPVSISAVAIYSYEWQISNLVFIGLIIMAQYYYSAYTRRQFKTSLAMLSFRAEKEALFGELEQSKIISDEARKRAEESNIAKSRFLATMSHELRTPLNAIIGFSEVMKDEMFGAHGNPVYKEYSGDIHKSGEHLLELINDILDLSRIEAGRYTLQEEVVDISKAIEKSIRLVELRANEKGIQIVRKIQQDIPNLWVDAKAFHQILLNLLSNASKFTPQNGNITVYAWIDKLDGLSVAVRDDGPGIPKDEIPHILSQFGQGSLAHETAAEGAGLGLPIIRGLVEMHEGKFSLQSELGQGTVVTVHMPKDRVVKPQAANEVTAESENSQNAERKHAEQKRAAFLQMQADSERKNKNSQSA</sequence>
<name>A0A2A4Z9X7_9PROT</name>
<dbReference type="InterPro" id="IPR003661">
    <property type="entry name" value="HisK_dim/P_dom"/>
</dbReference>
<keyword evidence="7" id="KW-0812">Transmembrane</keyword>
<feature type="transmembrane region" description="Helical" evidence="7">
    <location>
        <begin position="71"/>
        <end position="89"/>
    </location>
</feature>
<dbReference type="Gene3D" id="1.10.287.130">
    <property type="match status" value="1"/>
</dbReference>
<dbReference type="Pfam" id="PF02518">
    <property type="entry name" value="HATPase_c"/>
    <property type="match status" value="1"/>
</dbReference>
<dbReference type="InterPro" id="IPR005467">
    <property type="entry name" value="His_kinase_dom"/>
</dbReference>
<dbReference type="InterPro" id="IPR004358">
    <property type="entry name" value="Sig_transdc_His_kin-like_C"/>
</dbReference>
<dbReference type="Gene3D" id="3.30.565.10">
    <property type="entry name" value="Histidine kinase-like ATPase, C-terminal domain"/>
    <property type="match status" value="1"/>
</dbReference>
<feature type="region of interest" description="Disordered" evidence="6">
    <location>
        <begin position="504"/>
        <end position="550"/>
    </location>
</feature>
<feature type="domain" description="Histidine kinase" evidence="8">
    <location>
        <begin position="280"/>
        <end position="501"/>
    </location>
</feature>
<dbReference type="PANTHER" id="PTHR43047:SF72">
    <property type="entry name" value="OSMOSENSING HISTIDINE PROTEIN KINASE SLN1"/>
    <property type="match status" value="1"/>
</dbReference>
<proteinExistence type="predicted"/>
<dbReference type="AlphaFoldDB" id="A0A2A4Z9X7"/>
<dbReference type="SUPFAM" id="SSF55874">
    <property type="entry name" value="ATPase domain of HSP90 chaperone/DNA topoisomerase II/histidine kinase"/>
    <property type="match status" value="1"/>
</dbReference>
<dbReference type="SMART" id="SM00388">
    <property type="entry name" value="HisKA"/>
    <property type="match status" value="1"/>
</dbReference>
<dbReference type="PANTHER" id="PTHR43047">
    <property type="entry name" value="TWO-COMPONENT HISTIDINE PROTEIN KINASE"/>
    <property type="match status" value="1"/>
</dbReference>
<accession>A0A2A4Z9X7</accession>